<dbReference type="STRING" id="3068.D8TVI3"/>
<proteinExistence type="predicted"/>
<evidence type="ECO:0000259" key="6">
    <source>
        <dbReference type="PROSITE" id="PS51194"/>
    </source>
</evidence>
<dbReference type="InParanoid" id="D8TVI3"/>
<reference evidence="7 8" key="1">
    <citation type="journal article" date="2010" name="Science">
        <title>Genomic analysis of organismal complexity in the multicellular green alga Volvox carteri.</title>
        <authorList>
            <person name="Prochnik S.E."/>
            <person name="Umen J."/>
            <person name="Nedelcu A.M."/>
            <person name="Hallmann A."/>
            <person name="Miller S.M."/>
            <person name="Nishii I."/>
            <person name="Ferris P."/>
            <person name="Kuo A."/>
            <person name="Mitros T."/>
            <person name="Fritz-Laylin L.K."/>
            <person name="Hellsten U."/>
            <person name="Chapman J."/>
            <person name="Simakov O."/>
            <person name="Rensing S.A."/>
            <person name="Terry A."/>
            <person name="Pangilinan J."/>
            <person name="Kapitonov V."/>
            <person name="Jurka J."/>
            <person name="Salamov A."/>
            <person name="Shapiro H."/>
            <person name="Schmutz J."/>
            <person name="Grimwood J."/>
            <person name="Lindquist E."/>
            <person name="Lucas S."/>
            <person name="Grigoriev I.V."/>
            <person name="Schmitt R."/>
            <person name="Kirk D."/>
            <person name="Rokhsar D.S."/>
        </authorList>
    </citation>
    <scope>NUCLEOTIDE SEQUENCE [LARGE SCALE GENOMIC DNA]</scope>
    <source>
        <strain evidence="8">f. Nagariensis / Eve</strain>
    </source>
</reference>
<evidence type="ECO:0000256" key="1">
    <source>
        <dbReference type="ARBA" id="ARBA00022741"/>
    </source>
</evidence>
<feature type="domain" description="Helicase C-terminal" evidence="6">
    <location>
        <begin position="568"/>
        <end position="764"/>
    </location>
</feature>
<gene>
    <name evidence="7" type="ORF">VOLCADRAFT_90707</name>
</gene>
<dbReference type="OrthoDB" id="10256233at2759"/>
<keyword evidence="8" id="KW-1185">Reference proteome</keyword>
<dbReference type="GO" id="GO:0003723">
    <property type="term" value="F:RNA binding"/>
    <property type="evidence" value="ECO:0007669"/>
    <property type="project" value="TreeGrafter"/>
</dbReference>
<keyword evidence="3" id="KW-0347">Helicase</keyword>
<dbReference type="eggNOG" id="KOG0327">
    <property type="taxonomic scope" value="Eukaryota"/>
</dbReference>
<keyword evidence="4" id="KW-0067">ATP-binding</keyword>
<dbReference type="CDD" id="cd18787">
    <property type="entry name" value="SF2_C_DEAD"/>
    <property type="match status" value="1"/>
</dbReference>
<dbReference type="SUPFAM" id="SSF52540">
    <property type="entry name" value="P-loop containing nucleoside triphosphate hydrolases"/>
    <property type="match status" value="2"/>
</dbReference>
<dbReference type="InterPro" id="IPR011545">
    <property type="entry name" value="DEAD/DEAH_box_helicase_dom"/>
</dbReference>
<dbReference type="GeneID" id="9616667"/>
<dbReference type="GO" id="GO:0003724">
    <property type="term" value="F:RNA helicase activity"/>
    <property type="evidence" value="ECO:0007669"/>
    <property type="project" value="TreeGrafter"/>
</dbReference>
<dbReference type="InterPro" id="IPR014001">
    <property type="entry name" value="Helicase_ATP-bd"/>
</dbReference>
<evidence type="ECO:0000256" key="5">
    <source>
        <dbReference type="SAM" id="MobiDB-lite"/>
    </source>
</evidence>
<dbReference type="SMART" id="SM00490">
    <property type="entry name" value="HELICc"/>
    <property type="match status" value="1"/>
</dbReference>
<dbReference type="InterPro" id="IPR050547">
    <property type="entry name" value="DEAD_box_RNA_helicases"/>
</dbReference>
<evidence type="ECO:0000256" key="4">
    <source>
        <dbReference type="ARBA" id="ARBA00022840"/>
    </source>
</evidence>
<dbReference type="InterPro" id="IPR001650">
    <property type="entry name" value="Helicase_C-like"/>
</dbReference>
<evidence type="ECO:0000313" key="8">
    <source>
        <dbReference type="Proteomes" id="UP000001058"/>
    </source>
</evidence>
<name>D8TVI3_VOLCA</name>
<dbReference type="Pfam" id="PF00270">
    <property type="entry name" value="DEAD"/>
    <property type="match status" value="1"/>
</dbReference>
<feature type="region of interest" description="Disordered" evidence="5">
    <location>
        <begin position="1"/>
        <end position="40"/>
    </location>
</feature>
<dbReference type="InterPro" id="IPR027417">
    <property type="entry name" value="P-loop_NTPase"/>
</dbReference>
<dbReference type="Proteomes" id="UP000001058">
    <property type="component" value="Unassembled WGS sequence"/>
</dbReference>
<dbReference type="PANTHER" id="PTHR47963:SF3">
    <property type="entry name" value="DEAD-BOX ATP-DEPENDENT RNA HELICASE 47, MITOCHONDRIAL"/>
    <property type="match status" value="1"/>
</dbReference>
<evidence type="ECO:0000313" key="7">
    <source>
        <dbReference type="EMBL" id="EFJ48583.1"/>
    </source>
</evidence>
<sequence>MARRSAARPPSPASTTTPTPIIPQPPHPRNRWKQPTHPADLTLDFSRMPPYWPLARRTTPLAICGYIPNGHAKDELTVCGRLALAIGLVPDIATDPTPKAAAGAQQQQQQQQLRSSERCYSTSTVRTSTDFISLGITPELQERLSAQGIQTALPVQAAAVPLILSGRNTAIKSCTGSGKVRPPEPSQRCCTADTLKRVILEGGVSCSCMGRDDGQTLAYLLPVIQLGLERRRAAEALVSAFAGTGKDGATTAINATATLSNGSSGVSSGGKARQRKTAAALKRLARSPQAVIVTPSRELCIQIQRAAQDLIPGPVANRRLVQQLIGGANPRRQEAALAAGAGGLWPLVVVGTPGRVADMVAHGSLHVWGCPLLVLDEVDQLYDQKELRKHVDTISAHVGRRAQQQHLHTKLSCAATGTSGKSADGSASPAESSPPNGLGHPAEAAALSGGGGGRQTVIVSASLDARDPSRYAAWCPDPAFVVLGSMEALPPSVLQTLHPSTLTELEVPVAAGEPDGGSGTMRGNNSRDADGSSGGSDDRAVWPGNVRQGDIEIAHLYVLTHSKHRTDRVRRLIHALRAERVLLFVPKQNQTMVTKYRLEARRMEPSAGPWDSNAFCFARAPLHARVPGLLKLFGLGFDLRYFGATSSAIRAVWFCQVTILHGRLSKLERGNIMEAFRRGVFRTLIVTDLGARGLDLPDCDAVINFGPPADALSYAHRAGRTGRAGAAGIVVSVVTRLELPALRRIAKQLGLNLQAASVSHGTIAPGEEAENDEQAERVNSSVISCYGGDS</sequence>
<organism evidence="8">
    <name type="scientific">Volvox carteri f. nagariensis</name>
    <dbReference type="NCBI Taxonomy" id="3068"/>
    <lineage>
        <taxon>Eukaryota</taxon>
        <taxon>Viridiplantae</taxon>
        <taxon>Chlorophyta</taxon>
        <taxon>core chlorophytes</taxon>
        <taxon>Chlorophyceae</taxon>
        <taxon>CS clade</taxon>
        <taxon>Chlamydomonadales</taxon>
        <taxon>Volvocaceae</taxon>
        <taxon>Volvox</taxon>
    </lineage>
</organism>
<dbReference type="SMART" id="SM00487">
    <property type="entry name" value="DEXDc"/>
    <property type="match status" value="1"/>
</dbReference>
<accession>D8TVI3</accession>
<feature type="compositionally biased region" description="Basic and acidic residues" evidence="5">
    <location>
        <begin position="525"/>
        <end position="540"/>
    </location>
</feature>
<dbReference type="GO" id="GO:0005524">
    <property type="term" value="F:ATP binding"/>
    <property type="evidence" value="ECO:0007669"/>
    <property type="project" value="UniProtKB-KW"/>
</dbReference>
<dbReference type="RefSeq" id="XP_002950382.1">
    <property type="nucleotide sequence ID" value="XM_002950336.1"/>
</dbReference>
<evidence type="ECO:0000256" key="3">
    <source>
        <dbReference type="ARBA" id="ARBA00022806"/>
    </source>
</evidence>
<dbReference type="PANTHER" id="PTHR47963">
    <property type="entry name" value="DEAD-BOX ATP-DEPENDENT RNA HELICASE 47, MITOCHONDRIAL"/>
    <property type="match status" value="1"/>
</dbReference>
<keyword evidence="1" id="KW-0547">Nucleotide-binding</keyword>
<dbReference type="Gene3D" id="3.40.50.300">
    <property type="entry name" value="P-loop containing nucleotide triphosphate hydrolases"/>
    <property type="match status" value="3"/>
</dbReference>
<dbReference type="KEGG" id="vcn:VOLCADRAFT_90707"/>
<feature type="region of interest" description="Disordered" evidence="5">
    <location>
        <begin position="510"/>
        <end position="542"/>
    </location>
</feature>
<protein>
    <recommendedName>
        <fullName evidence="6">Helicase C-terminal domain-containing protein</fullName>
    </recommendedName>
</protein>
<dbReference type="PROSITE" id="PS51194">
    <property type="entry name" value="HELICASE_CTER"/>
    <property type="match status" value="1"/>
</dbReference>
<keyword evidence="2" id="KW-0378">Hydrolase</keyword>
<dbReference type="Pfam" id="PF00271">
    <property type="entry name" value="Helicase_C"/>
    <property type="match status" value="1"/>
</dbReference>
<dbReference type="AlphaFoldDB" id="D8TVI3"/>
<dbReference type="EMBL" id="GL378339">
    <property type="protein sequence ID" value="EFJ48583.1"/>
    <property type="molecule type" value="Genomic_DNA"/>
</dbReference>
<feature type="region of interest" description="Disordered" evidence="5">
    <location>
        <begin position="415"/>
        <end position="451"/>
    </location>
</feature>
<evidence type="ECO:0000256" key="2">
    <source>
        <dbReference type="ARBA" id="ARBA00022801"/>
    </source>
</evidence>
<feature type="region of interest" description="Disordered" evidence="5">
    <location>
        <begin position="97"/>
        <end position="118"/>
    </location>
</feature>
<dbReference type="GO" id="GO:0016787">
    <property type="term" value="F:hydrolase activity"/>
    <property type="evidence" value="ECO:0007669"/>
    <property type="project" value="UniProtKB-KW"/>
</dbReference>
<feature type="compositionally biased region" description="Low complexity" evidence="5">
    <location>
        <begin position="100"/>
        <end position="112"/>
    </location>
</feature>